<dbReference type="RefSeq" id="WP_122130609.1">
    <property type="nucleotide sequence ID" value="NZ_JAGJHH010000014.1"/>
</dbReference>
<organism evidence="1 2">
    <name type="scientific">Bacteroides fragilis</name>
    <dbReference type="NCBI Taxonomy" id="817"/>
    <lineage>
        <taxon>Bacteria</taxon>
        <taxon>Pseudomonadati</taxon>
        <taxon>Bacteroidota</taxon>
        <taxon>Bacteroidia</taxon>
        <taxon>Bacteroidales</taxon>
        <taxon>Bacteroidaceae</taxon>
        <taxon>Bacteroides</taxon>
    </lineage>
</organism>
<evidence type="ECO:0000313" key="1">
    <source>
        <dbReference type="EMBL" id="RGY67834.1"/>
    </source>
</evidence>
<sequence length="158" mass="18189">MKVPAALLKAHIDNVTQSLDHFRNILVYTCDSHIKHPTSGITLKHRISQQGRFGLYAAYIENGLEHSFYLSCDSTMFDPDYKIQVINPDEPAYDRHVQHLLTVITKITKVISGIHPETTFNSFDFNAGYQDQSYVWLFSCGFITELYGYNFEYAINQL</sequence>
<accession>A0A413JX00</accession>
<reference evidence="1 2" key="1">
    <citation type="submission" date="2018-08" db="EMBL/GenBank/DDBJ databases">
        <title>A genome reference for cultivated species of the human gut microbiota.</title>
        <authorList>
            <person name="Zou Y."/>
            <person name="Xue W."/>
            <person name="Luo G."/>
        </authorList>
    </citation>
    <scope>NUCLEOTIDE SEQUENCE [LARGE SCALE GENOMIC DNA]</scope>
    <source>
        <strain evidence="1 2">OF01-1</strain>
    </source>
</reference>
<evidence type="ECO:0000313" key="2">
    <source>
        <dbReference type="Proteomes" id="UP000284614"/>
    </source>
</evidence>
<proteinExistence type="predicted"/>
<protein>
    <submittedName>
        <fullName evidence="1">Uncharacterized protein</fullName>
    </submittedName>
</protein>
<dbReference type="Proteomes" id="UP000284614">
    <property type="component" value="Unassembled WGS sequence"/>
</dbReference>
<gene>
    <name evidence="1" type="ORF">DXA27_14115</name>
</gene>
<dbReference type="EMBL" id="QSDG01000012">
    <property type="protein sequence ID" value="RGY67834.1"/>
    <property type="molecule type" value="Genomic_DNA"/>
</dbReference>
<dbReference type="AlphaFoldDB" id="A0A413JX00"/>
<name>A0A413JX00_BACFG</name>
<comment type="caution">
    <text evidence="1">The sequence shown here is derived from an EMBL/GenBank/DDBJ whole genome shotgun (WGS) entry which is preliminary data.</text>
</comment>